<dbReference type="OrthoDB" id="10413009at2759"/>
<sequence length="154" mass="17952">MDFRRWDPGSEGKVCNRADLSHDNKIGMIWFRYGISAKRARRDLRRDIRYRGNMGFERIPLYGDLWIGYVIKRINHKITEVLWHKVSLLKIVSSDMKVGSSMAPSTHSNSKAMFRLADQKRVICFTHDSVLSGSEENSLSNFVRPIQNALLYRF</sequence>
<organism evidence="1 2">
    <name type="scientific">Brassica carinata</name>
    <name type="common">Ethiopian mustard</name>
    <name type="synonym">Abyssinian cabbage</name>
    <dbReference type="NCBI Taxonomy" id="52824"/>
    <lineage>
        <taxon>Eukaryota</taxon>
        <taxon>Viridiplantae</taxon>
        <taxon>Streptophyta</taxon>
        <taxon>Embryophyta</taxon>
        <taxon>Tracheophyta</taxon>
        <taxon>Spermatophyta</taxon>
        <taxon>Magnoliopsida</taxon>
        <taxon>eudicotyledons</taxon>
        <taxon>Gunneridae</taxon>
        <taxon>Pentapetalae</taxon>
        <taxon>rosids</taxon>
        <taxon>malvids</taxon>
        <taxon>Brassicales</taxon>
        <taxon>Brassicaceae</taxon>
        <taxon>Brassiceae</taxon>
        <taxon>Brassica</taxon>
    </lineage>
</organism>
<comment type="caution">
    <text evidence="1">The sequence shown here is derived from an EMBL/GenBank/DDBJ whole genome shotgun (WGS) entry which is preliminary data.</text>
</comment>
<gene>
    <name evidence="1" type="ORF">Bca52824_081624</name>
</gene>
<protein>
    <submittedName>
        <fullName evidence="1">Uncharacterized protein</fullName>
    </submittedName>
</protein>
<dbReference type="Proteomes" id="UP000886595">
    <property type="component" value="Unassembled WGS sequence"/>
</dbReference>
<proteinExistence type="predicted"/>
<name>A0A8X7PI71_BRACI</name>
<evidence type="ECO:0000313" key="2">
    <source>
        <dbReference type="Proteomes" id="UP000886595"/>
    </source>
</evidence>
<reference evidence="1 2" key="1">
    <citation type="submission" date="2020-02" db="EMBL/GenBank/DDBJ databases">
        <authorList>
            <person name="Ma Q."/>
            <person name="Huang Y."/>
            <person name="Song X."/>
            <person name="Pei D."/>
        </authorList>
    </citation>
    <scope>NUCLEOTIDE SEQUENCE [LARGE SCALE GENOMIC DNA]</scope>
    <source>
        <strain evidence="1">Sxm20200214</strain>
        <tissue evidence="1">Leaf</tissue>
    </source>
</reference>
<dbReference type="EMBL" id="JAAMPC010000016">
    <property type="protein sequence ID" value="KAG2251488.1"/>
    <property type="molecule type" value="Genomic_DNA"/>
</dbReference>
<dbReference type="AlphaFoldDB" id="A0A8X7PI71"/>
<keyword evidence="2" id="KW-1185">Reference proteome</keyword>
<evidence type="ECO:0000313" key="1">
    <source>
        <dbReference type="EMBL" id="KAG2251488.1"/>
    </source>
</evidence>
<accession>A0A8X7PI71</accession>